<dbReference type="InterPro" id="IPR008969">
    <property type="entry name" value="CarboxyPept-like_regulatory"/>
</dbReference>
<dbReference type="OrthoDB" id="7432683at2"/>
<evidence type="ECO:0000313" key="1">
    <source>
        <dbReference type="EMBL" id="TGD59919.1"/>
    </source>
</evidence>
<evidence type="ECO:0008006" key="3">
    <source>
        <dbReference type="Google" id="ProtNLM"/>
    </source>
</evidence>
<dbReference type="AlphaFoldDB" id="A0A4Z0LDF7"/>
<sequence>MVQTDVKTVSENNQDATVNLEKEISGVVTDTLGPLPGCTVIIKDTKNNTVTDFEGKFSIKAKEGDILVFSFLGMKDEELQITSASFYTIKMKDRPMVLLGEIVYCKRKTFFGRIFHKIGKIFR</sequence>
<reference evidence="1 2" key="1">
    <citation type="submission" date="2019-04" db="EMBL/GenBank/DDBJ databases">
        <title>Flavobacterium sp. strain DS2-A Genome sequencing and assembly.</title>
        <authorList>
            <person name="Kim I."/>
        </authorList>
    </citation>
    <scope>NUCLEOTIDE SEQUENCE [LARGE SCALE GENOMIC DNA]</scope>
    <source>
        <strain evidence="1 2">DS2-A</strain>
    </source>
</reference>
<proteinExistence type="predicted"/>
<organism evidence="1 2">
    <name type="scientific">Flavobacterium humi</name>
    <dbReference type="NCBI Taxonomy" id="2562683"/>
    <lineage>
        <taxon>Bacteria</taxon>
        <taxon>Pseudomonadati</taxon>
        <taxon>Bacteroidota</taxon>
        <taxon>Flavobacteriia</taxon>
        <taxon>Flavobacteriales</taxon>
        <taxon>Flavobacteriaceae</taxon>
        <taxon>Flavobacterium</taxon>
    </lineage>
</organism>
<comment type="caution">
    <text evidence="1">The sequence shown here is derived from an EMBL/GenBank/DDBJ whole genome shotgun (WGS) entry which is preliminary data.</text>
</comment>
<evidence type="ECO:0000313" key="2">
    <source>
        <dbReference type="Proteomes" id="UP000297407"/>
    </source>
</evidence>
<gene>
    <name evidence="1" type="ORF">E4635_01980</name>
</gene>
<dbReference type="SUPFAM" id="SSF49464">
    <property type="entry name" value="Carboxypeptidase regulatory domain-like"/>
    <property type="match status" value="1"/>
</dbReference>
<name>A0A4Z0LDF7_9FLAO</name>
<dbReference type="Pfam" id="PF13715">
    <property type="entry name" value="CarbopepD_reg_2"/>
    <property type="match status" value="1"/>
</dbReference>
<dbReference type="Proteomes" id="UP000297407">
    <property type="component" value="Unassembled WGS sequence"/>
</dbReference>
<keyword evidence="2" id="KW-1185">Reference proteome</keyword>
<dbReference type="Gene3D" id="2.60.40.1120">
    <property type="entry name" value="Carboxypeptidase-like, regulatory domain"/>
    <property type="match status" value="1"/>
</dbReference>
<dbReference type="EMBL" id="SRLH01000001">
    <property type="protein sequence ID" value="TGD59919.1"/>
    <property type="molecule type" value="Genomic_DNA"/>
</dbReference>
<protein>
    <recommendedName>
        <fullName evidence="3">Carboxypeptidase-like regulatory domain-containing protein</fullName>
    </recommendedName>
</protein>
<accession>A0A4Z0LDF7</accession>